<keyword evidence="3" id="KW-1185">Reference proteome</keyword>
<protein>
    <submittedName>
        <fullName evidence="2">Uncharacterized protein</fullName>
    </submittedName>
</protein>
<gene>
    <name evidence="2" type="ORF">GGX14DRAFT_359213</name>
</gene>
<comment type="caution">
    <text evidence="2">The sequence shown here is derived from an EMBL/GenBank/DDBJ whole genome shotgun (WGS) entry which is preliminary data.</text>
</comment>
<evidence type="ECO:0000313" key="3">
    <source>
        <dbReference type="Proteomes" id="UP001219525"/>
    </source>
</evidence>
<proteinExistence type="predicted"/>
<dbReference type="EMBL" id="JARJCW010000016">
    <property type="protein sequence ID" value="KAJ7215800.1"/>
    <property type="molecule type" value="Genomic_DNA"/>
</dbReference>
<evidence type="ECO:0000256" key="1">
    <source>
        <dbReference type="SAM" id="MobiDB-lite"/>
    </source>
</evidence>
<evidence type="ECO:0000313" key="2">
    <source>
        <dbReference type="EMBL" id="KAJ7215800.1"/>
    </source>
</evidence>
<name>A0AAD6VM11_9AGAR</name>
<accession>A0AAD6VM11</accession>
<dbReference type="Proteomes" id="UP001219525">
    <property type="component" value="Unassembled WGS sequence"/>
</dbReference>
<organism evidence="2 3">
    <name type="scientific">Mycena pura</name>
    <dbReference type="NCBI Taxonomy" id="153505"/>
    <lineage>
        <taxon>Eukaryota</taxon>
        <taxon>Fungi</taxon>
        <taxon>Dikarya</taxon>
        <taxon>Basidiomycota</taxon>
        <taxon>Agaricomycotina</taxon>
        <taxon>Agaricomycetes</taxon>
        <taxon>Agaricomycetidae</taxon>
        <taxon>Agaricales</taxon>
        <taxon>Marasmiineae</taxon>
        <taxon>Mycenaceae</taxon>
        <taxon>Mycena</taxon>
    </lineage>
</organism>
<sequence>MDASAAQHDGEAPDDEDDDLIIEAEADEAWAARTATFDEELGDIIKTLKEFTLGLEHQMQFKERRMVDSIQRHGGGFLKLAQQCLEKERRANTNRGAAPKTWENTSTMFYYPRPTGDRAM</sequence>
<dbReference type="AlphaFoldDB" id="A0AAD6VM11"/>
<reference evidence="2" key="1">
    <citation type="submission" date="2023-03" db="EMBL/GenBank/DDBJ databases">
        <title>Massive genome expansion in bonnet fungi (Mycena s.s.) driven by repeated elements and novel gene families across ecological guilds.</title>
        <authorList>
            <consortium name="Lawrence Berkeley National Laboratory"/>
            <person name="Harder C.B."/>
            <person name="Miyauchi S."/>
            <person name="Viragh M."/>
            <person name="Kuo A."/>
            <person name="Thoen E."/>
            <person name="Andreopoulos B."/>
            <person name="Lu D."/>
            <person name="Skrede I."/>
            <person name="Drula E."/>
            <person name="Henrissat B."/>
            <person name="Morin E."/>
            <person name="Kohler A."/>
            <person name="Barry K."/>
            <person name="LaButti K."/>
            <person name="Morin E."/>
            <person name="Salamov A."/>
            <person name="Lipzen A."/>
            <person name="Mereny Z."/>
            <person name="Hegedus B."/>
            <person name="Baldrian P."/>
            <person name="Stursova M."/>
            <person name="Weitz H."/>
            <person name="Taylor A."/>
            <person name="Grigoriev I.V."/>
            <person name="Nagy L.G."/>
            <person name="Martin F."/>
            <person name="Kauserud H."/>
        </authorList>
    </citation>
    <scope>NUCLEOTIDE SEQUENCE</scope>
    <source>
        <strain evidence="2">9144</strain>
    </source>
</reference>
<feature type="region of interest" description="Disordered" evidence="1">
    <location>
        <begin position="1"/>
        <end position="20"/>
    </location>
</feature>